<accession>A0A0F9RU68</accession>
<reference evidence="1" key="1">
    <citation type="journal article" date="2015" name="Nature">
        <title>Complex archaea that bridge the gap between prokaryotes and eukaryotes.</title>
        <authorList>
            <person name="Spang A."/>
            <person name="Saw J.H."/>
            <person name="Jorgensen S.L."/>
            <person name="Zaremba-Niedzwiedzka K."/>
            <person name="Martijn J."/>
            <person name="Lind A.E."/>
            <person name="van Eijk R."/>
            <person name="Schleper C."/>
            <person name="Guy L."/>
            <person name="Ettema T.J."/>
        </authorList>
    </citation>
    <scope>NUCLEOTIDE SEQUENCE</scope>
</reference>
<gene>
    <name evidence="1" type="ORF">LCGC14_0536070</name>
</gene>
<evidence type="ECO:0000313" key="1">
    <source>
        <dbReference type="EMBL" id="KKN60020.1"/>
    </source>
</evidence>
<dbReference type="EMBL" id="LAZR01000707">
    <property type="protein sequence ID" value="KKN60020.1"/>
    <property type="molecule type" value="Genomic_DNA"/>
</dbReference>
<protein>
    <submittedName>
        <fullName evidence="1">Uncharacterized protein</fullName>
    </submittedName>
</protein>
<organism evidence="1">
    <name type="scientific">marine sediment metagenome</name>
    <dbReference type="NCBI Taxonomy" id="412755"/>
    <lineage>
        <taxon>unclassified sequences</taxon>
        <taxon>metagenomes</taxon>
        <taxon>ecological metagenomes</taxon>
    </lineage>
</organism>
<dbReference type="AlphaFoldDB" id="A0A0F9RU68"/>
<comment type="caution">
    <text evidence="1">The sequence shown here is derived from an EMBL/GenBank/DDBJ whole genome shotgun (WGS) entry which is preliminary data.</text>
</comment>
<name>A0A0F9RU68_9ZZZZ</name>
<proteinExistence type="predicted"/>
<sequence length="112" mass="13405">MSKRPLSIPEQLDKFERRMLRIEDAVTARGIKFVRKNESHDWMPASGVMDYIYKLIGVRRKWRNVYNWIHLGLAGNNDKRVYLKFSTLTDGKYFVRKVWVRNFLDAVRRGTI</sequence>